<name>A0AA39R315_9LECA</name>
<protein>
    <recommendedName>
        <fullName evidence="3">F-box domain-containing protein</fullName>
    </recommendedName>
</protein>
<sequence length="239" mass="27604">MTPPPANNLEEGVECSGWTKPAASGNQYIPPAILLRSNCLFFKLPPELRLKIYSDLIRSGNLEVLRLCQKIHKEAIGIFFRDGIYRVRTKEDADLYFGDAASPGAQNETNRIRKEVQNVEVYTDLKNITNIKMLRLSRMFPDMEYPQAEWISPKISGKNCWIYLTHHDMTTEMHLDQRLAILIRAVRQFDNVFLNFSGMISLFNDPSGSFIKTELMQLGPPTWRNDPDPAKRYLIFHPR</sequence>
<gene>
    <name evidence="1" type="ORF">JMJ35_004528</name>
</gene>
<evidence type="ECO:0008006" key="3">
    <source>
        <dbReference type="Google" id="ProtNLM"/>
    </source>
</evidence>
<dbReference type="Proteomes" id="UP001166286">
    <property type="component" value="Unassembled WGS sequence"/>
</dbReference>
<comment type="caution">
    <text evidence="1">The sequence shown here is derived from an EMBL/GenBank/DDBJ whole genome shotgun (WGS) entry which is preliminary data.</text>
</comment>
<proteinExistence type="predicted"/>
<reference evidence="1" key="1">
    <citation type="submission" date="2023-03" db="EMBL/GenBank/DDBJ databases">
        <title>Complete genome of Cladonia borealis.</title>
        <authorList>
            <person name="Park H."/>
        </authorList>
    </citation>
    <scope>NUCLEOTIDE SEQUENCE</scope>
    <source>
        <strain evidence="1">ANT050790</strain>
    </source>
</reference>
<dbReference type="EMBL" id="JAFEKC020000009">
    <property type="protein sequence ID" value="KAK0512511.1"/>
    <property type="molecule type" value="Genomic_DNA"/>
</dbReference>
<keyword evidence="2" id="KW-1185">Reference proteome</keyword>
<evidence type="ECO:0000313" key="2">
    <source>
        <dbReference type="Proteomes" id="UP001166286"/>
    </source>
</evidence>
<accession>A0AA39R315</accession>
<organism evidence="1 2">
    <name type="scientific">Cladonia borealis</name>
    <dbReference type="NCBI Taxonomy" id="184061"/>
    <lineage>
        <taxon>Eukaryota</taxon>
        <taxon>Fungi</taxon>
        <taxon>Dikarya</taxon>
        <taxon>Ascomycota</taxon>
        <taxon>Pezizomycotina</taxon>
        <taxon>Lecanoromycetes</taxon>
        <taxon>OSLEUM clade</taxon>
        <taxon>Lecanoromycetidae</taxon>
        <taxon>Lecanorales</taxon>
        <taxon>Lecanorineae</taxon>
        <taxon>Cladoniaceae</taxon>
        <taxon>Cladonia</taxon>
    </lineage>
</organism>
<evidence type="ECO:0000313" key="1">
    <source>
        <dbReference type="EMBL" id="KAK0512511.1"/>
    </source>
</evidence>
<dbReference type="AlphaFoldDB" id="A0AA39R315"/>